<keyword evidence="4" id="KW-1185">Reference proteome</keyword>
<accession>F4RUS3</accession>
<dbReference type="InterPro" id="IPR035925">
    <property type="entry name" value="BSD_dom_sf"/>
</dbReference>
<gene>
    <name evidence="3" type="ORF">MELLADRAFT_117218</name>
</gene>
<evidence type="ECO:0000256" key="1">
    <source>
        <dbReference type="SAM" id="MobiDB-lite"/>
    </source>
</evidence>
<feature type="compositionally biased region" description="Polar residues" evidence="1">
    <location>
        <begin position="207"/>
        <end position="219"/>
    </location>
</feature>
<organism evidence="4">
    <name type="scientific">Melampsora larici-populina (strain 98AG31 / pathotype 3-4-7)</name>
    <name type="common">Poplar leaf rust fungus</name>
    <dbReference type="NCBI Taxonomy" id="747676"/>
    <lineage>
        <taxon>Eukaryota</taxon>
        <taxon>Fungi</taxon>
        <taxon>Dikarya</taxon>
        <taxon>Basidiomycota</taxon>
        <taxon>Pucciniomycotina</taxon>
        <taxon>Pucciniomycetes</taxon>
        <taxon>Pucciniales</taxon>
        <taxon>Melampsoraceae</taxon>
        <taxon>Melampsora</taxon>
    </lineage>
</organism>
<dbReference type="PANTHER" id="PTHR16019">
    <property type="entry name" value="SYNAPSE-ASSOCIATED PROTEIN"/>
    <property type="match status" value="1"/>
</dbReference>
<dbReference type="Pfam" id="PF03909">
    <property type="entry name" value="BSD"/>
    <property type="match status" value="1"/>
</dbReference>
<dbReference type="KEGG" id="mlr:MELLADRAFT_117218"/>
<evidence type="ECO:0000313" key="3">
    <source>
        <dbReference type="EMBL" id="EGG03743.1"/>
    </source>
</evidence>
<protein>
    <recommendedName>
        <fullName evidence="2">BSD domain-containing protein</fullName>
    </recommendedName>
</protein>
<proteinExistence type="predicted"/>
<dbReference type="OrthoDB" id="73788at2759"/>
<feature type="compositionally biased region" description="Polar residues" evidence="1">
    <location>
        <begin position="33"/>
        <end position="60"/>
    </location>
</feature>
<dbReference type="VEuPathDB" id="FungiDB:MELLADRAFT_117218"/>
<dbReference type="Proteomes" id="UP000001072">
    <property type="component" value="Unassembled WGS sequence"/>
</dbReference>
<dbReference type="GO" id="GO:0005737">
    <property type="term" value="C:cytoplasm"/>
    <property type="evidence" value="ECO:0007669"/>
    <property type="project" value="TreeGrafter"/>
</dbReference>
<dbReference type="PROSITE" id="PS50858">
    <property type="entry name" value="BSD"/>
    <property type="match status" value="1"/>
</dbReference>
<dbReference type="InterPro" id="IPR051494">
    <property type="entry name" value="BSD_domain-containing"/>
</dbReference>
<dbReference type="AlphaFoldDB" id="F4RUS3"/>
<feature type="compositionally biased region" description="Acidic residues" evidence="1">
    <location>
        <begin position="445"/>
        <end position="458"/>
    </location>
</feature>
<dbReference type="InterPro" id="IPR005607">
    <property type="entry name" value="BSD_dom"/>
</dbReference>
<feature type="compositionally biased region" description="Low complexity" evidence="1">
    <location>
        <begin position="12"/>
        <end position="27"/>
    </location>
</feature>
<dbReference type="RefSeq" id="XP_007412857.1">
    <property type="nucleotide sequence ID" value="XM_007412795.1"/>
</dbReference>
<feature type="compositionally biased region" description="Polar residues" evidence="1">
    <location>
        <begin position="476"/>
        <end position="525"/>
    </location>
</feature>
<evidence type="ECO:0000313" key="4">
    <source>
        <dbReference type="Proteomes" id="UP000001072"/>
    </source>
</evidence>
<feature type="region of interest" description="Disordered" evidence="1">
    <location>
        <begin position="440"/>
        <end position="561"/>
    </location>
</feature>
<feature type="compositionally biased region" description="Basic and acidic residues" evidence="1">
    <location>
        <begin position="459"/>
        <end position="468"/>
    </location>
</feature>
<dbReference type="GeneID" id="18925971"/>
<feature type="region of interest" description="Disordered" evidence="1">
    <location>
        <begin position="1"/>
        <end position="63"/>
    </location>
</feature>
<feature type="compositionally biased region" description="Basic and acidic residues" evidence="1">
    <location>
        <begin position="534"/>
        <end position="552"/>
    </location>
</feature>
<reference evidence="4" key="1">
    <citation type="journal article" date="2011" name="Proc. Natl. Acad. Sci. U.S.A.">
        <title>Obligate biotrophy features unraveled by the genomic analysis of rust fungi.</title>
        <authorList>
            <person name="Duplessis S."/>
            <person name="Cuomo C.A."/>
            <person name="Lin Y.-C."/>
            <person name="Aerts A."/>
            <person name="Tisserant E."/>
            <person name="Veneault-Fourrey C."/>
            <person name="Joly D.L."/>
            <person name="Hacquard S."/>
            <person name="Amselem J."/>
            <person name="Cantarel B.L."/>
            <person name="Chiu R."/>
            <person name="Coutinho P.M."/>
            <person name="Feau N."/>
            <person name="Field M."/>
            <person name="Frey P."/>
            <person name="Gelhaye E."/>
            <person name="Goldberg J."/>
            <person name="Grabherr M.G."/>
            <person name="Kodira C.D."/>
            <person name="Kohler A."/>
            <person name="Kuees U."/>
            <person name="Lindquist E.A."/>
            <person name="Lucas S.M."/>
            <person name="Mago R."/>
            <person name="Mauceli E."/>
            <person name="Morin E."/>
            <person name="Murat C."/>
            <person name="Pangilinan J.L."/>
            <person name="Park R."/>
            <person name="Pearson M."/>
            <person name="Quesneville H."/>
            <person name="Rouhier N."/>
            <person name="Sakthikumar S."/>
            <person name="Salamov A.A."/>
            <person name="Schmutz J."/>
            <person name="Selles B."/>
            <person name="Shapiro H."/>
            <person name="Tanguay P."/>
            <person name="Tuskan G.A."/>
            <person name="Henrissat B."/>
            <person name="Van de Peer Y."/>
            <person name="Rouze P."/>
            <person name="Ellis J.G."/>
            <person name="Dodds P.N."/>
            <person name="Schein J.E."/>
            <person name="Zhong S."/>
            <person name="Hamelin R.C."/>
            <person name="Grigoriev I.V."/>
            <person name="Szabo L.J."/>
            <person name="Martin F."/>
        </authorList>
    </citation>
    <scope>NUCLEOTIDE SEQUENCE [LARGE SCALE GENOMIC DNA]</scope>
    <source>
        <strain evidence="4">98AG31 / pathotype 3-4-7</strain>
    </source>
</reference>
<evidence type="ECO:0000259" key="2">
    <source>
        <dbReference type="PROSITE" id="PS50858"/>
    </source>
</evidence>
<dbReference type="eggNOG" id="ENOG502S5UQ">
    <property type="taxonomic scope" value="Eukaryota"/>
</dbReference>
<feature type="region of interest" description="Disordered" evidence="1">
    <location>
        <begin position="169"/>
        <end position="219"/>
    </location>
</feature>
<name>F4RUS3_MELLP</name>
<feature type="compositionally biased region" description="Basic and acidic residues" evidence="1">
    <location>
        <begin position="1"/>
        <end position="11"/>
    </location>
</feature>
<dbReference type="HOGENOM" id="CLU_485778_0_0_1"/>
<dbReference type="InParanoid" id="F4RUS3"/>
<feature type="domain" description="BSD" evidence="2">
    <location>
        <begin position="377"/>
        <end position="424"/>
    </location>
</feature>
<dbReference type="Gene3D" id="1.10.3970.10">
    <property type="entry name" value="BSD domain"/>
    <property type="match status" value="1"/>
</dbReference>
<dbReference type="STRING" id="747676.F4RUS3"/>
<feature type="compositionally biased region" description="Basic and acidic residues" evidence="1">
    <location>
        <begin position="169"/>
        <end position="206"/>
    </location>
</feature>
<dbReference type="SUPFAM" id="SSF140383">
    <property type="entry name" value="BSD domain-like"/>
    <property type="match status" value="1"/>
</dbReference>
<dbReference type="PANTHER" id="PTHR16019:SF5">
    <property type="entry name" value="BSD DOMAIN-CONTAINING PROTEIN 1"/>
    <property type="match status" value="1"/>
</dbReference>
<dbReference type="EMBL" id="GL883122">
    <property type="protein sequence ID" value="EGG03743.1"/>
    <property type="molecule type" value="Genomic_DNA"/>
</dbReference>
<sequence>MDEPNQKDHQSSTEPSTSINSSTSTITDLDPTHQPTPNQSTTIPDQTQSQPDSNSNSLDQELNEIKKTLGGMSASLGGWWGKVSKQSVEALNGTSIGAQINNVKKDIASLNILEKAKKEVERIGEQAKESYAVVQHELENGGSDLKDGNHRMVTVDGLELIIQDDDLEEKEKGKGKDYVGDQERTKETEGGGEGDRMVDPKDEDQHSSNTSPKLQNNLFDPTSISSFFSKLSKDSEKLTSSIQSTLSNLPKTSIQLPKTTLNGSSFDLSEVQRLAEGYLNKGESYLQDVGKELRDLVNEAVKVIPPAEDDHQSVSTNDLKTGQEVRSLDTKRETSIARLRRDESVLLVDPLVESKDRFQEFCISVDQAGGVLGEAWKKKILEQWDGELNPDYETLKTVFEKIVPSLISEEVFWSRYFFRLHEIDQEEAARRLVLGAAQEHQEGDFSWDMEEDESEGEGEEKKPEEEIRSMTPKAKPTSSKLESDSPSPIQQQVNPSKPNVGSGRNSSEGTTESFDLISSNLSQPSGDDETLLIQKDHDGKDGKDVKDVKEKVEEDEDSDWE</sequence>